<dbReference type="InterPro" id="IPR017972">
    <property type="entry name" value="Cyt_P450_CS"/>
</dbReference>
<dbReference type="PRINTS" id="PR00463">
    <property type="entry name" value="EP450I"/>
</dbReference>
<keyword evidence="3" id="KW-0408">Iron</keyword>
<protein>
    <submittedName>
        <fullName evidence="4">Cytochrome P450</fullName>
    </submittedName>
</protein>
<dbReference type="InterPro" id="IPR001128">
    <property type="entry name" value="Cyt_P450"/>
</dbReference>
<dbReference type="InterPro" id="IPR050121">
    <property type="entry name" value="Cytochrome_P450_monoxygenase"/>
</dbReference>
<evidence type="ECO:0000313" key="4">
    <source>
        <dbReference type="EMBL" id="GAA4288204.1"/>
    </source>
</evidence>
<keyword evidence="3" id="KW-0503">Monooxygenase</keyword>
<keyword evidence="3" id="KW-0560">Oxidoreductase</keyword>
<dbReference type="Gene3D" id="1.10.630.10">
    <property type="entry name" value="Cytochrome P450"/>
    <property type="match status" value="1"/>
</dbReference>
<keyword evidence="3" id="KW-0349">Heme</keyword>
<dbReference type="PANTHER" id="PTHR24305:SF166">
    <property type="entry name" value="CYTOCHROME P450 12A4, MITOCHONDRIAL-RELATED"/>
    <property type="match status" value="1"/>
</dbReference>
<dbReference type="SUPFAM" id="SSF48264">
    <property type="entry name" value="Cytochrome P450"/>
    <property type="match status" value="1"/>
</dbReference>
<evidence type="ECO:0000313" key="5">
    <source>
        <dbReference type="Proteomes" id="UP001499841"/>
    </source>
</evidence>
<dbReference type="InterPro" id="IPR036396">
    <property type="entry name" value="Cyt_P450_sf"/>
</dbReference>
<dbReference type="PANTHER" id="PTHR24305">
    <property type="entry name" value="CYTOCHROME P450"/>
    <property type="match status" value="1"/>
</dbReference>
<dbReference type="Pfam" id="PF00067">
    <property type="entry name" value="p450"/>
    <property type="match status" value="1"/>
</dbReference>
<reference evidence="5" key="1">
    <citation type="journal article" date="2019" name="Int. J. Syst. Evol. Microbiol.">
        <title>The Global Catalogue of Microorganisms (GCM) 10K type strain sequencing project: providing services to taxonomists for standard genome sequencing and annotation.</title>
        <authorList>
            <consortium name="The Broad Institute Genomics Platform"/>
            <consortium name="The Broad Institute Genome Sequencing Center for Infectious Disease"/>
            <person name="Wu L."/>
            <person name="Ma J."/>
        </authorList>
    </citation>
    <scope>NUCLEOTIDE SEQUENCE [LARGE SCALE GENOMIC DNA]</scope>
    <source>
        <strain evidence="5">JCM 17459</strain>
    </source>
</reference>
<evidence type="ECO:0000256" key="3">
    <source>
        <dbReference type="RuleBase" id="RU000461"/>
    </source>
</evidence>
<keyword evidence="3" id="KW-0479">Metal-binding</keyword>
<dbReference type="InterPro" id="IPR002401">
    <property type="entry name" value="Cyt_P450_E_grp-I"/>
</dbReference>
<organism evidence="4 5">
    <name type="scientific">Georgenia daeguensis</name>
    <dbReference type="NCBI Taxonomy" id="908355"/>
    <lineage>
        <taxon>Bacteria</taxon>
        <taxon>Bacillati</taxon>
        <taxon>Actinomycetota</taxon>
        <taxon>Actinomycetes</taxon>
        <taxon>Micrococcales</taxon>
        <taxon>Bogoriellaceae</taxon>
        <taxon>Georgenia</taxon>
    </lineage>
</organism>
<evidence type="ECO:0000256" key="2">
    <source>
        <dbReference type="ARBA" id="ARBA00010617"/>
    </source>
</evidence>
<gene>
    <name evidence="4" type="ORF">GCM10022262_25640</name>
</gene>
<dbReference type="PROSITE" id="PS00086">
    <property type="entry name" value="CYTOCHROME_P450"/>
    <property type="match status" value="1"/>
</dbReference>
<dbReference type="EMBL" id="BAABBA010000012">
    <property type="protein sequence ID" value="GAA4288204.1"/>
    <property type="molecule type" value="Genomic_DNA"/>
</dbReference>
<proteinExistence type="inferred from homology"/>
<keyword evidence="5" id="KW-1185">Reference proteome</keyword>
<comment type="cofactor">
    <cofactor evidence="1">
        <name>heme</name>
        <dbReference type="ChEBI" id="CHEBI:30413"/>
    </cofactor>
</comment>
<comment type="similarity">
    <text evidence="2 3">Belongs to the cytochrome P450 family.</text>
</comment>
<dbReference type="RefSeq" id="WP_345041807.1">
    <property type="nucleotide sequence ID" value="NZ_BAABBA010000012.1"/>
</dbReference>
<sequence>MRTVADLPGPAASPLVGSALQLRRDRLGFLTRCAREHGDAAAFRVGGSAVVLLSHPDAIRELLTVRQHDVGKSPVLQRARAVLGDGLLTSEGDVHLHDRRLLQTAFSRQRVARYAEEMVDVAADVVGCWVPGRPLDLHAQTVRTTLTVAGRTLFGTRLDQDVELVAAAVRDVLSAYPVLMLPLGRVLVRLPPARWRVRRGTAALDALTARLVGERTGGGPGRDDLLSLLLEDSAPRHARDQVVTMLLAGHETTASALAFAGHLLAAHPSVQDRVSAEVREACDGRGVPSVDDLERLPLTRAVLAEALRLYPPAWTMGRQARVTTAIGDVEIPAGTVLLASQWVVHRDARWWPDPTAFDPDRFLGQAPERPRFAYFPFGGGTRQCIGESFAWTEGVLTLATVLARWRLRPVPDRPLTPDPLLTLRPRDGSWVVPEPRPD</sequence>
<comment type="caution">
    <text evidence="4">The sequence shown here is derived from an EMBL/GenBank/DDBJ whole genome shotgun (WGS) entry which is preliminary data.</text>
</comment>
<evidence type="ECO:0000256" key="1">
    <source>
        <dbReference type="ARBA" id="ARBA00001971"/>
    </source>
</evidence>
<dbReference type="PRINTS" id="PR00385">
    <property type="entry name" value="P450"/>
</dbReference>
<name>A0ABP8EW49_9MICO</name>
<dbReference type="Proteomes" id="UP001499841">
    <property type="component" value="Unassembled WGS sequence"/>
</dbReference>
<accession>A0ABP8EW49</accession>